<reference evidence="2 3" key="1">
    <citation type="journal article" date="2010" name="DNA Res.">
        <title>Genome sequence of Kitasatospora setae NBRC 14216T: an evolutionary snapshot of the family Streptomycetaceae.</title>
        <authorList>
            <person name="Ichikawa N."/>
            <person name="Oguchi A."/>
            <person name="Ikeda H."/>
            <person name="Ishikawa J."/>
            <person name="Kitani S."/>
            <person name="Watanabe Y."/>
            <person name="Nakamura S."/>
            <person name="Katano Y."/>
            <person name="Kishi E."/>
            <person name="Sasagawa M."/>
            <person name="Ankai A."/>
            <person name="Fukui S."/>
            <person name="Hashimoto Y."/>
            <person name="Kamata S."/>
            <person name="Otoguro M."/>
            <person name="Tanikawa S."/>
            <person name="Nihira T."/>
            <person name="Horinouchi S."/>
            <person name="Ohnishi Y."/>
            <person name="Hayakawa M."/>
            <person name="Kuzuyama T."/>
            <person name="Arisawa A."/>
            <person name="Nomoto F."/>
            <person name="Miura H."/>
            <person name="Takahashi Y."/>
            <person name="Fujita N."/>
        </authorList>
    </citation>
    <scope>NUCLEOTIDE SEQUENCE [LARGE SCALE GENOMIC DNA]</scope>
    <source>
        <strain evidence="3">ATCC 33774 / DSM 43861 / JCM 3304 / KCC A-0304 / NBRC 14216 / KM-6054</strain>
    </source>
</reference>
<keyword evidence="3" id="KW-1185">Reference proteome</keyword>
<dbReference type="HOGENOM" id="CLU_1524307_0_0_11"/>
<dbReference type="eggNOG" id="ENOG5034A7Y">
    <property type="taxonomic scope" value="Bacteria"/>
</dbReference>
<feature type="transmembrane region" description="Helical" evidence="1">
    <location>
        <begin position="6"/>
        <end position="28"/>
    </location>
</feature>
<keyword evidence="1" id="KW-0812">Transmembrane</keyword>
<organism evidence="2 3">
    <name type="scientific">Kitasatospora setae (strain ATCC 33774 / DSM 43861 / JCM 3304 / KCC A-0304 / NBRC 14216 / KM-6054)</name>
    <name type="common">Streptomyces setae</name>
    <dbReference type="NCBI Taxonomy" id="452652"/>
    <lineage>
        <taxon>Bacteria</taxon>
        <taxon>Bacillati</taxon>
        <taxon>Actinomycetota</taxon>
        <taxon>Actinomycetes</taxon>
        <taxon>Kitasatosporales</taxon>
        <taxon>Streptomycetaceae</taxon>
        <taxon>Kitasatospora</taxon>
    </lineage>
</organism>
<name>E4N6F9_KITSK</name>
<dbReference type="PATRIC" id="fig|452652.3.peg.944"/>
<evidence type="ECO:0000313" key="3">
    <source>
        <dbReference type="Proteomes" id="UP000007076"/>
    </source>
</evidence>
<accession>E4N6F9</accession>
<dbReference type="EMBL" id="AP010968">
    <property type="protein sequence ID" value="BAJ26790.1"/>
    <property type="molecule type" value="Genomic_DNA"/>
</dbReference>
<dbReference type="KEGG" id="ksk:KSE_09530"/>
<protein>
    <submittedName>
        <fullName evidence="2">Uncharacterized protein</fullName>
    </submittedName>
</protein>
<keyword evidence="1" id="KW-0472">Membrane</keyword>
<dbReference type="RefSeq" id="WP_014134109.1">
    <property type="nucleotide sequence ID" value="NC_016109.1"/>
</dbReference>
<sequence length="165" mass="17723">MALLDVLVTTAAGALSASAGVLLGGFVTRRGQDRQWSRDRQLEVCRELLGHYAAFATLLKRAHADRTAWDYDWAEWSAVLTRVGLVAPADVAAEADRFGRAVDTFLDRVARTAGPLRAPLTEAEFLAAGRDVARAQVRLVNAMRRPLGHGGPPLARPIGGSHTDA</sequence>
<gene>
    <name evidence="2" type="ordered locus">KSE_09530</name>
</gene>
<proteinExistence type="predicted"/>
<dbReference type="Proteomes" id="UP000007076">
    <property type="component" value="Chromosome"/>
</dbReference>
<evidence type="ECO:0000256" key="1">
    <source>
        <dbReference type="SAM" id="Phobius"/>
    </source>
</evidence>
<evidence type="ECO:0000313" key="2">
    <source>
        <dbReference type="EMBL" id="BAJ26790.1"/>
    </source>
</evidence>
<dbReference type="AlphaFoldDB" id="E4N6F9"/>
<dbReference type="STRING" id="452652.KSE_09530"/>
<keyword evidence="1" id="KW-1133">Transmembrane helix</keyword>